<reference evidence="1 2" key="1">
    <citation type="journal article" date="2023" name="J. Hered.">
        <title>Chromosome-level genome of the wood stork (Mycteria americana) provides insight into avian chromosome evolution.</title>
        <authorList>
            <person name="Flamio R. Jr."/>
            <person name="Ramstad K.M."/>
        </authorList>
    </citation>
    <scope>NUCLEOTIDE SEQUENCE [LARGE SCALE GENOMIC DNA]</scope>
    <source>
        <strain evidence="1">JAX WOST 10</strain>
    </source>
</reference>
<keyword evidence="2" id="KW-1185">Reference proteome</keyword>
<evidence type="ECO:0000313" key="1">
    <source>
        <dbReference type="EMBL" id="KAK4819566.1"/>
    </source>
</evidence>
<dbReference type="EMBL" id="JAUNZN010000006">
    <property type="protein sequence ID" value="KAK4819566.1"/>
    <property type="molecule type" value="Genomic_DNA"/>
</dbReference>
<sequence>MPLWHISQSSQFCVICRLAEGTLCSIIQVISEDDVVAQQFLPLLKYVITEALPLSLIGSALAGSRSILELAGTGSVRHLLQDGITSWSKEVIISLYSALVQPHLEYCVQFWAPQFKKDVKVLECIQTRATKLVKGLEGMPYEEQLRTQLLSSLEKRRLRGDLIALYSFLRRGSGERSADLFSLGSSNRMHGNGSKLCQGRFRLDIRKYFFTKRATKHWNRLPREVVNVPCLSVFKRHLDNALNTML</sequence>
<comment type="caution">
    <text evidence="1">The sequence shown here is derived from an EMBL/GenBank/DDBJ whole genome shotgun (WGS) entry which is preliminary data.</text>
</comment>
<proteinExistence type="predicted"/>
<protein>
    <submittedName>
        <fullName evidence="1">Uncharacterized protein</fullName>
    </submittedName>
</protein>
<gene>
    <name evidence="1" type="ORF">QYF61_007077</name>
</gene>
<evidence type="ECO:0000313" key="2">
    <source>
        <dbReference type="Proteomes" id="UP001333110"/>
    </source>
</evidence>
<dbReference type="AlphaFoldDB" id="A0AAN7N7M4"/>
<organism evidence="1 2">
    <name type="scientific">Mycteria americana</name>
    <name type="common">Wood stork</name>
    <dbReference type="NCBI Taxonomy" id="33587"/>
    <lineage>
        <taxon>Eukaryota</taxon>
        <taxon>Metazoa</taxon>
        <taxon>Chordata</taxon>
        <taxon>Craniata</taxon>
        <taxon>Vertebrata</taxon>
        <taxon>Euteleostomi</taxon>
        <taxon>Archelosauria</taxon>
        <taxon>Archosauria</taxon>
        <taxon>Dinosauria</taxon>
        <taxon>Saurischia</taxon>
        <taxon>Theropoda</taxon>
        <taxon>Coelurosauria</taxon>
        <taxon>Aves</taxon>
        <taxon>Neognathae</taxon>
        <taxon>Neoaves</taxon>
        <taxon>Aequornithes</taxon>
        <taxon>Ciconiiformes</taxon>
        <taxon>Ciconiidae</taxon>
        <taxon>Mycteria</taxon>
    </lineage>
</organism>
<dbReference type="Proteomes" id="UP001333110">
    <property type="component" value="Unassembled WGS sequence"/>
</dbReference>
<accession>A0AAN7N7M4</accession>
<dbReference type="PANTHER" id="PTHR33332">
    <property type="entry name" value="REVERSE TRANSCRIPTASE DOMAIN-CONTAINING PROTEIN"/>
    <property type="match status" value="1"/>
</dbReference>
<name>A0AAN7N7M4_MYCAM</name>